<keyword evidence="1" id="KW-0812">Transmembrane</keyword>
<feature type="transmembrane region" description="Helical" evidence="1">
    <location>
        <begin position="356"/>
        <end position="374"/>
    </location>
</feature>
<dbReference type="InterPro" id="IPR036457">
    <property type="entry name" value="PPM-type-like_dom_sf"/>
</dbReference>
<evidence type="ECO:0000313" key="2">
    <source>
        <dbReference type="EMBL" id="KKQ18836.1"/>
    </source>
</evidence>
<accession>A0A0G0IS46</accession>
<dbReference type="SUPFAM" id="SSF81606">
    <property type="entry name" value="PP2C-like"/>
    <property type="match status" value="1"/>
</dbReference>
<sequence>MNYEIQFSKVTCSGKLADRFLSSQHSKSPDLTKSPMGETFSLVEILSPWYNSAQIGQMIINNFSNTYYDGGSTSDLQNFELALKKINENLAQITQNGETEWIGNLSGILATIVGDSLILSTAGKTEAYLFRDGKINHLTEGMTDKVEVHPLKTFSDVISGTLKTKDKVLITNKSLFENISLESLRQIITLNDPPEAASQIAKLLRKAKVKNVNFFIINLLSKESLADKPLKESLENVFYLDKSSESVLTKIKSFWQTILTPLGKIIATISSNALKSVKSISKLKNKVKKPKKITTLPAENSEEKPTTDNFQKEFMSKDSRDDHLLKDEEINYSPELYVHYYQEKKALKENKSGKKFITIFKSIFSFLKNSFTWFLGLYTNKDKRKFFYIIVAAILIIIIGLVIGFKGKGKSSLGNLDSQKILDQAIAAQKDGKNALSLGDSEKAKQNFINAISKAETIKTNSLVSKDSQAVIVISYQELDKLTSTTRFSALEPIITVSDNIKNLYISSGEAYLTTDTDIYKASLLGGKPQKVATLPKNKGNFVSGTNFGTILYFYTSNQNVFEFDPRTDKLTQTQIADDGRWETANAISNYVGSLYLLDGVSGQIYRHSSSKDIFQKGEEYIASTNGLKQSLSLTIDGSVYVLKGDGTVSKFQRSKLQDFSLKNIPTPWDKITEPRKIYTDSDTPSLYILDTGQKRILELDKDGVFIRQYALPDNFDKITDFIVSVKSKKIWVLNNNNVYEITI</sequence>
<name>A0A0G0IS46_9BACT</name>
<feature type="transmembrane region" description="Helical" evidence="1">
    <location>
        <begin position="386"/>
        <end position="405"/>
    </location>
</feature>
<evidence type="ECO:0000256" key="1">
    <source>
        <dbReference type="SAM" id="Phobius"/>
    </source>
</evidence>
<keyword evidence="1" id="KW-0472">Membrane</keyword>
<evidence type="ECO:0000313" key="3">
    <source>
        <dbReference type="Proteomes" id="UP000034508"/>
    </source>
</evidence>
<dbReference type="Gene3D" id="2.120.10.30">
    <property type="entry name" value="TolB, C-terminal domain"/>
    <property type="match status" value="1"/>
</dbReference>
<dbReference type="EMBL" id="LBSM01000001">
    <property type="protein sequence ID" value="KKQ18836.1"/>
    <property type="molecule type" value="Genomic_DNA"/>
</dbReference>
<dbReference type="SUPFAM" id="SSF101898">
    <property type="entry name" value="NHL repeat"/>
    <property type="match status" value="1"/>
</dbReference>
<comment type="caution">
    <text evidence="2">The sequence shown here is derived from an EMBL/GenBank/DDBJ whole genome shotgun (WGS) entry which is preliminary data.</text>
</comment>
<proteinExistence type="predicted"/>
<gene>
    <name evidence="2" type="ORF">US31_C0001G0023</name>
</gene>
<dbReference type="AlphaFoldDB" id="A0A0G0IS46"/>
<reference evidence="2 3" key="1">
    <citation type="journal article" date="2015" name="Nature">
        <title>rRNA introns, odd ribosomes, and small enigmatic genomes across a large radiation of phyla.</title>
        <authorList>
            <person name="Brown C.T."/>
            <person name="Hug L.A."/>
            <person name="Thomas B.C."/>
            <person name="Sharon I."/>
            <person name="Castelle C.J."/>
            <person name="Singh A."/>
            <person name="Wilkins M.J."/>
            <person name="Williams K.H."/>
            <person name="Banfield J.F."/>
        </authorList>
    </citation>
    <scope>NUCLEOTIDE SEQUENCE [LARGE SCALE GENOMIC DNA]</scope>
</reference>
<dbReference type="InterPro" id="IPR011042">
    <property type="entry name" value="6-blade_b-propeller_TolB-like"/>
</dbReference>
<dbReference type="Proteomes" id="UP000034508">
    <property type="component" value="Unassembled WGS sequence"/>
</dbReference>
<protein>
    <submittedName>
        <fullName evidence="2">Uncharacterized protein</fullName>
    </submittedName>
</protein>
<organism evidence="2 3">
    <name type="scientific">Berkelbacteria bacterium GW2011_GWA1_36_9</name>
    <dbReference type="NCBI Taxonomy" id="1618331"/>
    <lineage>
        <taxon>Bacteria</taxon>
        <taxon>Candidatus Berkelbacteria</taxon>
    </lineage>
</organism>
<keyword evidence="1" id="KW-1133">Transmembrane helix</keyword>